<evidence type="ECO:0000256" key="1">
    <source>
        <dbReference type="ARBA" id="ARBA00022676"/>
    </source>
</evidence>
<feature type="domain" description="Glycosyl transferase family 1" evidence="3">
    <location>
        <begin position="187"/>
        <end position="347"/>
    </location>
</feature>
<dbReference type="EMBL" id="LPUY01000049">
    <property type="protein sequence ID" value="KUP93532.1"/>
    <property type="molecule type" value="Genomic_DNA"/>
</dbReference>
<evidence type="ECO:0000256" key="2">
    <source>
        <dbReference type="ARBA" id="ARBA00022679"/>
    </source>
</evidence>
<dbReference type="Proteomes" id="UP000068382">
    <property type="component" value="Unassembled WGS sequence"/>
</dbReference>
<evidence type="ECO:0000259" key="3">
    <source>
        <dbReference type="Pfam" id="PF00534"/>
    </source>
</evidence>
<dbReference type="InterPro" id="IPR028098">
    <property type="entry name" value="Glyco_trans_4-like_N"/>
</dbReference>
<comment type="caution">
    <text evidence="5">The sequence shown here is derived from an EMBL/GenBank/DDBJ whole genome shotgun (WGS) entry which is preliminary data.</text>
</comment>
<accession>A0A132BZP4</accession>
<protein>
    <submittedName>
        <fullName evidence="5">Putative glycosyltransferase EpsD</fullName>
        <ecNumber evidence="5">2.4.-.-</ecNumber>
    </submittedName>
</protein>
<keyword evidence="1 5" id="KW-0328">Glycosyltransferase</keyword>
<reference evidence="5 6" key="1">
    <citation type="submission" date="2015-12" db="EMBL/GenBank/DDBJ databases">
        <title>Genome sequence of the marine Rhodobacteraceae strain O3.65, Candidatus Tritonibacter horizontis.</title>
        <authorList>
            <person name="Poehlein A."/>
            <person name="Giebel H.A."/>
            <person name="Voget S."/>
            <person name="Brinkhoff T."/>
        </authorList>
    </citation>
    <scope>NUCLEOTIDE SEQUENCE [LARGE SCALE GENOMIC DNA]</scope>
    <source>
        <strain evidence="5 6">O3.65</strain>
    </source>
</reference>
<dbReference type="Pfam" id="PF13439">
    <property type="entry name" value="Glyco_transf_4"/>
    <property type="match status" value="1"/>
</dbReference>
<dbReference type="OrthoDB" id="9806708at2"/>
<dbReference type="SUPFAM" id="SSF53756">
    <property type="entry name" value="UDP-Glycosyltransferase/glycogen phosphorylase"/>
    <property type="match status" value="1"/>
</dbReference>
<dbReference type="PATRIC" id="fig|1768241.3.peg.1630"/>
<evidence type="ECO:0000313" key="6">
    <source>
        <dbReference type="Proteomes" id="UP000068382"/>
    </source>
</evidence>
<dbReference type="InterPro" id="IPR001296">
    <property type="entry name" value="Glyco_trans_1"/>
</dbReference>
<sequence>MERMLKIALILETSGGGSGRHVLDLAQGLSERGHAVTVIWSPLRADDGFRDRLFEMNRVRNVTVDLHRSVGLHDLKGFRDLAKVLKNSGPFDILHAHSSKAGALTRLLPKRGPVRIYTPHALRTMDPAISRLGYTIYGTIERMLALRGDPVIAVSQKERAHAVQLGLSPQQVSCIPNGASPVEGANRDRARAEMGLAPTDFAVGFVGRMVDQKNPQLFVEALRAATHHAPNIKGVMMGDGPLMEEVRTLAKDLPIELLGWCDAPSLIYGLDTLCITSRYEALAYSFLEALQAHVPLVTTPVGGAEETVQDGKTGYVLPQDPTPDALAAPLVSLATDPDRHRAFQEATAVLARERSIEKMVDATIALYQTSLTDFAVLPSHKAGQASG</sequence>
<name>A0A132BZP4_9RHOB</name>
<evidence type="ECO:0000313" key="5">
    <source>
        <dbReference type="EMBL" id="KUP93532.1"/>
    </source>
</evidence>
<organism evidence="5 6">
    <name type="scientific">Tritonibacter horizontis</name>
    <dbReference type="NCBI Taxonomy" id="1768241"/>
    <lineage>
        <taxon>Bacteria</taxon>
        <taxon>Pseudomonadati</taxon>
        <taxon>Pseudomonadota</taxon>
        <taxon>Alphaproteobacteria</taxon>
        <taxon>Rhodobacterales</taxon>
        <taxon>Paracoccaceae</taxon>
        <taxon>Tritonibacter</taxon>
    </lineage>
</organism>
<keyword evidence="2 5" id="KW-0808">Transferase</keyword>
<dbReference type="Gene3D" id="3.40.50.2000">
    <property type="entry name" value="Glycogen Phosphorylase B"/>
    <property type="match status" value="2"/>
</dbReference>
<keyword evidence="6" id="KW-1185">Reference proteome</keyword>
<dbReference type="EC" id="2.4.-.-" evidence="5"/>
<gene>
    <name evidence="5" type="primary">epsD</name>
    <name evidence="5" type="ORF">TRIHO_15550</name>
</gene>
<dbReference type="AlphaFoldDB" id="A0A132BZP4"/>
<dbReference type="PANTHER" id="PTHR12526:SF510">
    <property type="entry name" value="D-INOSITOL 3-PHOSPHATE GLYCOSYLTRANSFERASE"/>
    <property type="match status" value="1"/>
</dbReference>
<feature type="domain" description="Glycosyltransferase subfamily 4-like N-terminal" evidence="4">
    <location>
        <begin position="16"/>
        <end position="179"/>
    </location>
</feature>
<dbReference type="PANTHER" id="PTHR12526">
    <property type="entry name" value="GLYCOSYLTRANSFERASE"/>
    <property type="match status" value="1"/>
</dbReference>
<dbReference type="Pfam" id="PF00534">
    <property type="entry name" value="Glycos_transf_1"/>
    <property type="match status" value="1"/>
</dbReference>
<proteinExistence type="predicted"/>
<dbReference type="GO" id="GO:0016757">
    <property type="term" value="F:glycosyltransferase activity"/>
    <property type="evidence" value="ECO:0007669"/>
    <property type="project" value="UniProtKB-KW"/>
</dbReference>
<evidence type="ECO:0000259" key="4">
    <source>
        <dbReference type="Pfam" id="PF13439"/>
    </source>
</evidence>